<dbReference type="PANTHER" id="PTHR45625">
    <property type="entry name" value="PEPTIDYL-PROLYL CIS-TRANS ISOMERASE-RELATED"/>
    <property type="match status" value="1"/>
</dbReference>
<dbReference type="EMBL" id="JBHEZZ010000001">
    <property type="protein sequence ID" value="MFC1400006.1"/>
    <property type="molecule type" value="Genomic_DNA"/>
</dbReference>
<dbReference type="RefSeq" id="WP_030250625.1">
    <property type="nucleotide sequence ID" value="NZ_JBHEZZ010000001.1"/>
</dbReference>
<evidence type="ECO:0000313" key="5">
    <source>
        <dbReference type="EMBL" id="MFC1400006.1"/>
    </source>
</evidence>
<dbReference type="GO" id="GO:0003755">
    <property type="term" value="F:peptidyl-prolyl cis-trans isomerase activity"/>
    <property type="evidence" value="ECO:0007669"/>
    <property type="project" value="UniProtKB-EC"/>
</dbReference>
<dbReference type="InterPro" id="IPR044666">
    <property type="entry name" value="Cyclophilin_A-like"/>
</dbReference>
<evidence type="ECO:0000256" key="1">
    <source>
        <dbReference type="ARBA" id="ARBA00002388"/>
    </source>
</evidence>
<gene>
    <name evidence="5" type="ORF">ACEZDJ_01725</name>
</gene>
<feature type="compositionally biased region" description="Polar residues" evidence="3">
    <location>
        <begin position="223"/>
        <end position="232"/>
    </location>
</feature>
<sequence>MEELRAAEKARVKKRRTVFAVAAVVVVALVAGGLVWATTRPVFCGDAASGSPNGKQWKTAPAMSIDTSAAYSATLKTSCGDIGIKLDAKNAPQTVNSFVFLAQQNYFDHTKCHRLTTSGIYVLQCGDPTGSGSGGPGYTLPDEYLKDPAVQGGSYPAGTVAMANTGTAHTGGSQFFLVYQASQLAANYTPFGTITSGLDILQHIARDGVQGGGSDGKPKDNVVINSVPVTKE</sequence>
<keyword evidence="2 5" id="KW-0413">Isomerase</keyword>
<comment type="catalytic activity">
    <reaction evidence="2">
        <text>[protein]-peptidylproline (omega=180) = [protein]-peptidylproline (omega=0)</text>
        <dbReference type="Rhea" id="RHEA:16237"/>
        <dbReference type="Rhea" id="RHEA-COMP:10747"/>
        <dbReference type="Rhea" id="RHEA-COMP:10748"/>
        <dbReference type="ChEBI" id="CHEBI:83833"/>
        <dbReference type="ChEBI" id="CHEBI:83834"/>
        <dbReference type="EC" id="5.2.1.8"/>
    </reaction>
</comment>
<comment type="caution">
    <text evidence="5">The sequence shown here is derived from an EMBL/GenBank/DDBJ whole genome shotgun (WGS) entry which is preliminary data.</text>
</comment>
<dbReference type="PRINTS" id="PR00153">
    <property type="entry name" value="CSAPPISMRASE"/>
</dbReference>
<feature type="domain" description="PPIase cyclophilin-type" evidence="4">
    <location>
        <begin position="80"/>
        <end position="229"/>
    </location>
</feature>
<comment type="function">
    <text evidence="1 2">PPIases accelerate the folding of proteins. It catalyzes the cis-trans isomerization of proline imidic peptide bonds in oligopeptides.</text>
</comment>
<dbReference type="InterPro" id="IPR002130">
    <property type="entry name" value="Cyclophilin-type_PPIase_dom"/>
</dbReference>
<organism evidence="5 6">
    <name type="scientific">Streptacidiphilus cavernicola</name>
    <dbReference type="NCBI Taxonomy" id="3342716"/>
    <lineage>
        <taxon>Bacteria</taxon>
        <taxon>Bacillati</taxon>
        <taxon>Actinomycetota</taxon>
        <taxon>Actinomycetes</taxon>
        <taxon>Kitasatosporales</taxon>
        <taxon>Streptomycetaceae</taxon>
        <taxon>Streptacidiphilus</taxon>
    </lineage>
</organism>
<keyword evidence="2" id="KW-0697">Rotamase</keyword>
<evidence type="ECO:0000256" key="2">
    <source>
        <dbReference type="RuleBase" id="RU363019"/>
    </source>
</evidence>
<proteinExistence type="inferred from homology"/>
<comment type="similarity">
    <text evidence="2">Belongs to the cyclophilin-type PPIase family.</text>
</comment>
<dbReference type="Pfam" id="PF00160">
    <property type="entry name" value="Pro_isomerase"/>
    <property type="match status" value="1"/>
</dbReference>
<dbReference type="SUPFAM" id="SSF50891">
    <property type="entry name" value="Cyclophilin-like"/>
    <property type="match status" value="1"/>
</dbReference>
<dbReference type="EC" id="5.2.1.8" evidence="2"/>
<dbReference type="Gene3D" id="2.40.100.10">
    <property type="entry name" value="Cyclophilin-like"/>
    <property type="match status" value="1"/>
</dbReference>
<protein>
    <recommendedName>
        <fullName evidence="2">Peptidyl-prolyl cis-trans isomerase</fullName>
        <shortName evidence="2">PPIase</shortName>
        <ecNumber evidence="2">5.2.1.8</ecNumber>
    </recommendedName>
</protein>
<dbReference type="InterPro" id="IPR029000">
    <property type="entry name" value="Cyclophilin-like_dom_sf"/>
</dbReference>
<dbReference type="PROSITE" id="PS50072">
    <property type="entry name" value="CSA_PPIASE_2"/>
    <property type="match status" value="1"/>
</dbReference>
<name>A0ABV6UEZ4_9ACTN</name>
<evidence type="ECO:0000259" key="4">
    <source>
        <dbReference type="PROSITE" id="PS50072"/>
    </source>
</evidence>
<evidence type="ECO:0000313" key="6">
    <source>
        <dbReference type="Proteomes" id="UP001592528"/>
    </source>
</evidence>
<evidence type="ECO:0000256" key="3">
    <source>
        <dbReference type="SAM" id="MobiDB-lite"/>
    </source>
</evidence>
<feature type="region of interest" description="Disordered" evidence="3">
    <location>
        <begin position="209"/>
        <end position="232"/>
    </location>
</feature>
<keyword evidence="6" id="KW-1185">Reference proteome</keyword>
<accession>A0ABV6UEZ4</accession>
<reference evidence="5 6" key="1">
    <citation type="submission" date="2024-09" db="EMBL/GenBank/DDBJ databases">
        <authorList>
            <person name="Lee S.D."/>
        </authorList>
    </citation>
    <scope>NUCLEOTIDE SEQUENCE [LARGE SCALE GENOMIC DNA]</scope>
    <source>
        <strain evidence="5 6">N1-5</strain>
    </source>
</reference>
<dbReference type="PANTHER" id="PTHR45625:SF3">
    <property type="entry name" value="PEPTIDYL-PROLYL CIS-TRANS ISOMERASE B-RELATED"/>
    <property type="match status" value="1"/>
</dbReference>
<dbReference type="Proteomes" id="UP001592528">
    <property type="component" value="Unassembled WGS sequence"/>
</dbReference>